<evidence type="ECO:0000313" key="11">
    <source>
        <dbReference type="Proteomes" id="UP000431080"/>
    </source>
</evidence>
<name>A0A6I2F5D7_9MICO</name>
<reference evidence="10 11" key="1">
    <citation type="submission" date="2019-10" db="EMBL/GenBank/DDBJ databases">
        <authorList>
            <person name="Nie G."/>
            <person name="Ming H."/>
            <person name="Yi B."/>
        </authorList>
    </citation>
    <scope>NUCLEOTIDE SEQUENCE [LARGE SCALE GENOMIC DNA]</scope>
    <source>
        <strain evidence="10 11">CFH 90414</strain>
    </source>
</reference>
<keyword evidence="6 7" id="KW-0472">Membrane</keyword>
<dbReference type="GO" id="GO:0055085">
    <property type="term" value="P:transmembrane transport"/>
    <property type="evidence" value="ECO:0007669"/>
    <property type="project" value="InterPro"/>
</dbReference>
<feature type="transmembrane region" description="Helical" evidence="7">
    <location>
        <begin position="141"/>
        <end position="158"/>
    </location>
</feature>
<comment type="subcellular location">
    <subcellularLocation>
        <location evidence="1 7">Cell membrane</location>
        <topology evidence="1 7">Multi-pass membrane protein</topology>
    </subcellularLocation>
</comment>
<evidence type="ECO:0000256" key="3">
    <source>
        <dbReference type="ARBA" id="ARBA00022475"/>
    </source>
</evidence>
<evidence type="ECO:0000256" key="1">
    <source>
        <dbReference type="ARBA" id="ARBA00004651"/>
    </source>
</evidence>
<comment type="caution">
    <text evidence="10">The sequence shown here is derived from an EMBL/GenBank/DDBJ whole genome shotgun (WGS) entry which is preliminary data.</text>
</comment>
<dbReference type="PANTHER" id="PTHR43744:SF12">
    <property type="entry name" value="ABC TRANSPORTER PERMEASE PROTEIN MG189-RELATED"/>
    <property type="match status" value="1"/>
</dbReference>
<evidence type="ECO:0000259" key="9">
    <source>
        <dbReference type="PROSITE" id="PS50928"/>
    </source>
</evidence>
<dbReference type="CDD" id="cd06261">
    <property type="entry name" value="TM_PBP2"/>
    <property type="match status" value="1"/>
</dbReference>
<evidence type="ECO:0000256" key="8">
    <source>
        <dbReference type="SAM" id="MobiDB-lite"/>
    </source>
</evidence>
<dbReference type="PANTHER" id="PTHR43744">
    <property type="entry name" value="ABC TRANSPORTER PERMEASE PROTEIN MG189-RELATED-RELATED"/>
    <property type="match status" value="1"/>
</dbReference>
<evidence type="ECO:0000256" key="6">
    <source>
        <dbReference type="ARBA" id="ARBA00023136"/>
    </source>
</evidence>
<dbReference type="SUPFAM" id="SSF161098">
    <property type="entry name" value="MetI-like"/>
    <property type="match status" value="1"/>
</dbReference>
<feature type="domain" description="ABC transmembrane type-1" evidence="9">
    <location>
        <begin position="106"/>
        <end position="295"/>
    </location>
</feature>
<protein>
    <submittedName>
        <fullName evidence="10">ABC transporter permease subunit</fullName>
    </submittedName>
</protein>
<keyword evidence="2 7" id="KW-0813">Transport</keyword>
<dbReference type="Pfam" id="PF00528">
    <property type="entry name" value="BPD_transp_1"/>
    <property type="match status" value="1"/>
</dbReference>
<dbReference type="Proteomes" id="UP000431080">
    <property type="component" value="Unassembled WGS sequence"/>
</dbReference>
<keyword evidence="5 7" id="KW-1133">Transmembrane helix</keyword>
<proteinExistence type="inferred from homology"/>
<dbReference type="InterPro" id="IPR000515">
    <property type="entry name" value="MetI-like"/>
</dbReference>
<dbReference type="RefSeq" id="WP_153684265.1">
    <property type="nucleotide sequence ID" value="NZ_WJIF01000003.1"/>
</dbReference>
<organism evidence="10 11">
    <name type="scientific">Agromyces agglutinans</name>
    <dbReference type="NCBI Taxonomy" id="2662258"/>
    <lineage>
        <taxon>Bacteria</taxon>
        <taxon>Bacillati</taxon>
        <taxon>Actinomycetota</taxon>
        <taxon>Actinomycetes</taxon>
        <taxon>Micrococcales</taxon>
        <taxon>Microbacteriaceae</taxon>
        <taxon>Agromyces</taxon>
    </lineage>
</organism>
<keyword evidence="3" id="KW-1003">Cell membrane</keyword>
<keyword evidence="11" id="KW-1185">Reference proteome</keyword>
<feature type="transmembrane region" description="Helical" evidence="7">
    <location>
        <begin position="274"/>
        <end position="295"/>
    </location>
</feature>
<gene>
    <name evidence="10" type="ORF">GE115_08220</name>
</gene>
<dbReference type="PROSITE" id="PS50928">
    <property type="entry name" value="ABC_TM1"/>
    <property type="match status" value="1"/>
</dbReference>
<comment type="similarity">
    <text evidence="7">Belongs to the binding-protein-dependent transport system permease family.</text>
</comment>
<dbReference type="EMBL" id="WJIF01000003">
    <property type="protein sequence ID" value="MRG59852.1"/>
    <property type="molecule type" value="Genomic_DNA"/>
</dbReference>
<evidence type="ECO:0000256" key="5">
    <source>
        <dbReference type="ARBA" id="ARBA00022989"/>
    </source>
</evidence>
<sequence>MSDVSLDTRAMTGAPTGPGDGARRGSAGRGASARRPGRRIGRGHWLVHLLLATGAIVMVFPFIWQTLTAFKTFQDSVQVPPVVIPDPWVFTNFAEVFDSMPFGQMFLNSVLLTVGRTVGQVVLCTMAGYAFARIPFPGRNVVFVLFLSVLMVPSQLYLLPQYEIIQALGWLNTLQALIVPGIFSAFGTFLMRQFFMSMPAELEEAARIDGANPWQTFWRIMVPLAKPGIVALTVFTVLWSWNDLLWPLVVTTDPEKMPLSVGLSQLVGLHGTDYPVLMAGALLATLPMLVTFMILQRQFIQGIAFSGTKG</sequence>
<feature type="transmembrane region" description="Helical" evidence="7">
    <location>
        <begin position="106"/>
        <end position="129"/>
    </location>
</feature>
<evidence type="ECO:0000256" key="2">
    <source>
        <dbReference type="ARBA" id="ARBA00022448"/>
    </source>
</evidence>
<feature type="transmembrane region" description="Helical" evidence="7">
    <location>
        <begin position="45"/>
        <end position="64"/>
    </location>
</feature>
<evidence type="ECO:0000313" key="10">
    <source>
        <dbReference type="EMBL" id="MRG59852.1"/>
    </source>
</evidence>
<evidence type="ECO:0000256" key="4">
    <source>
        <dbReference type="ARBA" id="ARBA00022692"/>
    </source>
</evidence>
<feature type="region of interest" description="Disordered" evidence="8">
    <location>
        <begin position="1"/>
        <end position="36"/>
    </location>
</feature>
<feature type="transmembrane region" description="Helical" evidence="7">
    <location>
        <begin position="170"/>
        <end position="191"/>
    </location>
</feature>
<feature type="transmembrane region" description="Helical" evidence="7">
    <location>
        <begin position="224"/>
        <end position="241"/>
    </location>
</feature>
<dbReference type="AlphaFoldDB" id="A0A6I2F5D7"/>
<accession>A0A6I2F5D7</accession>
<dbReference type="GO" id="GO:0005886">
    <property type="term" value="C:plasma membrane"/>
    <property type="evidence" value="ECO:0007669"/>
    <property type="project" value="UniProtKB-SubCell"/>
</dbReference>
<evidence type="ECO:0000256" key="7">
    <source>
        <dbReference type="RuleBase" id="RU363032"/>
    </source>
</evidence>
<dbReference type="Gene3D" id="1.10.3720.10">
    <property type="entry name" value="MetI-like"/>
    <property type="match status" value="1"/>
</dbReference>
<dbReference type="InterPro" id="IPR035906">
    <property type="entry name" value="MetI-like_sf"/>
</dbReference>
<keyword evidence="4 7" id="KW-0812">Transmembrane</keyword>